<dbReference type="OrthoDB" id="4278610at2759"/>
<reference evidence="2" key="1">
    <citation type="journal article" date="2017" name="Nat. Microbiol.">
        <title>Global analysis of biosynthetic gene clusters reveals vast potential of secondary metabolite production in Penicillium species.</title>
        <authorList>
            <person name="Nielsen J.C."/>
            <person name="Grijseels S."/>
            <person name="Prigent S."/>
            <person name="Ji B."/>
            <person name="Dainat J."/>
            <person name="Nielsen K.F."/>
            <person name="Frisvad J.C."/>
            <person name="Workman M."/>
            <person name="Nielsen J."/>
        </authorList>
    </citation>
    <scope>NUCLEOTIDE SEQUENCE [LARGE SCALE GENOMIC DNA]</scope>
    <source>
        <strain evidence="2">IBT 4502</strain>
    </source>
</reference>
<dbReference type="Proteomes" id="UP000191408">
    <property type="component" value="Unassembled WGS sequence"/>
</dbReference>
<evidence type="ECO:0000313" key="2">
    <source>
        <dbReference type="Proteomes" id="UP000191408"/>
    </source>
</evidence>
<dbReference type="STRING" id="60169.A0A1V6NPV9"/>
<dbReference type="EMBL" id="MDYM01000004">
    <property type="protein sequence ID" value="OQD66562.1"/>
    <property type="molecule type" value="Genomic_DNA"/>
</dbReference>
<comment type="caution">
    <text evidence="1">The sequence shown here is derived from an EMBL/GenBank/DDBJ whole genome shotgun (WGS) entry which is preliminary data.</text>
</comment>
<keyword evidence="2" id="KW-1185">Reference proteome</keyword>
<dbReference type="AlphaFoldDB" id="A0A1V6NPV9"/>
<proteinExistence type="predicted"/>
<gene>
    <name evidence="1" type="ORF">PENPOL_c004G07612</name>
</gene>
<protein>
    <submittedName>
        <fullName evidence="1">Uncharacterized protein</fullName>
    </submittedName>
</protein>
<organism evidence="1 2">
    <name type="scientific">Penicillium polonicum</name>
    <dbReference type="NCBI Taxonomy" id="60169"/>
    <lineage>
        <taxon>Eukaryota</taxon>
        <taxon>Fungi</taxon>
        <taxon>Dikarya</taxon>
        <taxon>Ascomycota</taxon>
        <taxon>Pezizomycotina</taxon>
        <taxon>Eurotiomycetes</taxon>
        <taxon>Eurotiomycetidae</taxon>
        <taxon>Eurotiales</taxon>
        <taxon>Aspergillaceae</taxon>
        <taxon>Penicillium</taxon>
    </lineage>
</organism>
<evidence type="ECO:0000313" key="1">
    <source>
        <dbReference type="EMBL" id="OQD66562.1"/>
    </source>
</evidence>
<accession>A0A1V6NPV9</accession>
<sequence>MDCYNARHPRVKGTRVHDSLIRRWVMLAQYATEIYFVVAELHEEYIEYLVNGTRPRNPLDTNAYLTLRLLGPFSIYSAKEIEVFGFLAVALTIIQHRDWKKSKKG</sequence>
<name>A0A1V6NPV9_PENPO</name>